<dbReference type="AlphaFoldDB" id="A0A1J5PRV4"/>
<dbReference type="EMBL" id="MLJW01004262">
    <property type="protein sequence ID" value="OIQ70316.1"/>
    <property type="molecule type" value="Genomic_DNA"/>
</dbReference>
<evidence type="ECO:0000256" key="1">
    <source>
        <dbReference type="SAM" id="MobiDB-lite"/>
    </source>
</evidence>
<comment type="caution">
    <text evidence="2">The sequence shown here is derived from an EMBL/GenBank/DDBJ whole genome shotgun (WGS) entry which is preliminary data.</text>
</comment>
<evidence type="ECO:0000313" key="2">
    <source>
        <dbReference type="EMBL" id="OIQ70316.1"/>
    </source>
</evidence>
<reference evidence="2" key="1">
    <citation type="submission" date="2016-10" db="EMBL/GenBank/DDBJ databases">
        <title>Sequence of Gallionella enrichment culture.</title>
        <authorList>
            <person name="Poehlein A."/>
            <person name="Muehling M."/>
            <person name="Daniel R."/>
        </authorList>
    </citation>
    <scope>NUCLEOTIDE SEQUENCE</scope>
</reference>
<proteinExistence type="predicted"/>
<organism evidence="2">
    <name type="scientific">mine drainage metagenome</name>
    <dbReference type="NCBI Taxonomy" id="410659"/>
    <lineage>
        <taxon>unclassified sequences</taxon>
        <taxon>metagenomes</taxon>
        <taxon>ecological metagenomes</taxon>
    </lineage>
</organism>
<protein>
    <submittedName>
        <fullName evidence="2">Uncharacterized protein</fullName>
    </submittedName>
</protein>
<name>A0A1J5PRV4_9ZZZZ</name>
<accession>A0A1J5PRV4</accession>
<sequence>MPGDPPLDGSVVGEPREHLVQHPPVQHAAAQVLGAGRLAALDQDDREALLGEPVRRHRAGGSGTDDDDVEVRLGGVGHDRAARNASARSGTTV</sequence>
<gene>
    <name evidence="2" type="ORF">GALL_480700</name>
</gene>
<feature type="region of interest" description="Disordered" evidence="1">
    <location>
        <begin position="50"/>
        <end position="93"/>
    </location>
</feature>